<dbReference type="STRING" id="665126.ABB55_01110"/>
<dbReference type="SUPFAM" id="SSF141868">
    <property type="entry name" value="EAL domain-like"/>
    <property type="match status" value="1"/>
</dbReference>
<dbReference type="Proteomes" id="UP000048984">
    <property type="component" value="Unassembled WGS sequence"/>
</dbReference>
<keyword evidence="1" id="KW-0812">Transmembrane</keyword>
<evidence type="ECO:0000259" key="2">
    <source>
        <dbReference type="PROSITE" id="PS50883"/>
    </source>
</evidence>
<keyword evidence="1" id="KW-0472">Membrane</keyword>
<evidence type="ECO:0000256" key="1">
    <source>
        <dbReference type="SAM" id="Phobius"/>
    </source>
</evidence>
<dbReference type="InterPro" id="IPR001633">
    <property type="entry name" value="EAL_dom"/>
</dbReference>
<dbReference type="Gene3D" id="3.20.20.450">
    <property type="entry name" value="EAL domain"/>
    <property type="match status" value="1"/>
</dbReference>
<feature type="transmembrane region" description="Helical" evidence="1">
    <location>
        <begin position="281"/>
        <end position="303"/>
    </location>
</feature>
<dbReference type="Gene3D" id="3.30.70.270">
    <property type="match status" value="1"/>
</dbReference>
<dbReference type="PANTHER" id="PTHR44757">
    <property type="entry name" value="DIGUANYLATE CYCLASE DGCP"/>
    <property type="match status" value="1"/>
</dbReference>
<dbReference type="PANTHER" id="PTHR44757:SF2">
    <property type="entry name" value="BIOFILM ARCHITECTURE MAINTENANCE PROTEIN MBAA"/>
    <property type="match status" value="1"/>
</dbReference>
<proteinExistence type="predicted"/>
<keyword evidence="1" id="KW-1133">Transmembrane helix</keyword>
<dbReference type="Pfam" id="PF00990">
    <property type="entry name" value="GGDEF"/>
    <property type="match status" value="1"/>
</dbReference>
<evidence type="ECO:0000313" key="5">
    <source>
        <dbReference type="Proteomes" id="UP000048984"/>
    </source>
</evidence>
<dbReference type="SMART" id="SM00052">
    <property type="entry name" value="EAL"/>
    <property type="match status" value="1"/>
</dbReference>
<feature type="domain" description="EAL" evidence="2">
    <location>
        <begin position="494"/>
        <end position="743"/>
    </location>
</feature>
<dbReference type="InterPro" id="IPR052155">
    <property type="entry name" value="Biofilm_reg_signaling"/>
</dbReference>
<dbReference type="CDD" id="cd01948">
    <property type="entry name" value="EAL"/>
    <property type="match status" value="1"/>
</dbReference>
<dbReference type="InterPro" id="IPR007892">
    <property type="entry name" value="CHASE4"/>
</dbReference>
<evidence type="ECO:0008006" key="6">
    <source>
        <dbReference type="Google" id="ProtNLM"/>
    </source>
</evidence>
<evidence type="ECO:0000313" key="4">
    <source>
        <dbReference type="EMBL" id="KPL50995.1"/>
    </source>
</evidence>
<dbReference type="CDD" id="cd01949">
    <property type="entry name" value="GGDEF"/>
    <property type="match status" value="1"/>
</dbReference>
<dbReference type="SUPFAM" id="SSF55073">
    <property type="entry name" value="Nucleotide cyclase"/>
    <property type="match status" value="1"/>
</dbReference>
<gene>
    <name evidence="4" type="ORF">ABB55_01110</name>
</gene>
<accession>A0A0P6VYX1</accession>
<evidence type="ECO:0000259" key="3">
    <source>
        <dbReference type="PROSITE" id="PS50887"/>
    </source>
</evidence>
<reference evidence="4 5" key="1">
    <citation type="submission" date="2015-09" db="EMBL/GenBank/DDBJ databases">
        <authorList>
            <person name="Jackson K.R."/>
            <person name="Lunt B.L."/>
            <person name="Fisher J.N.B."/>
            <person name="Gardner A.V."/>
            <person name="Bailey M.E."/>
            <person name="Deus L.M."/>
            <person name="Earl A.S."/>
            <person name="Gibby P.D."/>
            <person name="Hartmann K.A."/>
            <person name="Liu J.E."/>
            <person name="Manci A.M."/>
            <person name="Nielsen D.A."/>
            <person name="Solomon M.B."/>
            <person name="Breakwell D.P."/>
            <person name="Burnett S.H."/>
            <person name="Grose J.H."/>
        </authorList>
    </citation>
    <scope>NUCLEOTIDE SEQUENCE [LARGE SCALE GENOMIC DNA]</scope>
    <source>
        <strain evidence="4 5">16</strain>
    </source>
</reference>
<name>A0A0P6VYX1_9HYPH</name>
<dbReference type="AlphaFoldDB" id="A0A0P6VYX1"/>
<comment type="caution">
    <text evidence="4">The sequence shown here is derived from an EMBL/GenBank/DDBJ whole genome shotgun (WGS) entry which is preliminary data.</text>
</comment>
<organism evidence="4 5">
    <name type="scientific">Prosthecodimorpha hirschii</name>
    <dbReference type="NCBI Taxonomy" id="665126"/>
    <lineage>
        <taxon>Bacteria</taxon>
        <taxon>Pseudomonadati</taxon>
        <taxon>Pseudomonadota</taxon>
        <taxon>Alphaproteobacteria</taxon>
        <taxon>Hyphomicrobiales</taxon>
        <taxon>Ancalomicrobiaceae</taxon>
        <taxon>Prosthecodimorpha</taxon>
    </lineage>
</organism>
<feature type="domain" description="GGDEF" evidence="3">
    <location>
        <begin position="352"/>
        <end position="485"/>
    </location>
</feature>
<dbReference type="InterPro" id="IPR043128">
    <property type="entry name" value="Rev_trsase/Diguanyl_cyclase"/>
</dbReference>
<dbReference type="Pfam" id="PF00563">
    <property type="entry name" value="EAL"/>
    <property type="match status" value="1"/>
</dbReference>
<reference evidence="4 5" key="2">
    <citation type="submission" date="2015-10" db="EMBL/GenBank/DDBJ databases">
        <title>Draft Genome Sequence of Prosthecomicrobium hirschii ATCC 27832.</title>
        <authorList>
            <person name="Daniel J."/>
            <person name="Givan S.A."/>
            <person name="Brun Y.V."/>
            <person name="Brown P.J."/>
        </authorList>
    </citation>
    <scope>NUCLEOTIDE SEQUENCE [LARGE SCALE GENOMIC DNA]</scope>
    <source>
        <strain evidence="4 5">16</strain>
    </source>
</reference>
<keyword evidence="5" id="KW-1185">Reference proteome</keyword>
<dbReference type="EMBL" id="LJYW01000001">
    <property type="protein sequence ID" value="KPL50995.1"/>
    <property type="molecule type" value="Genomic_DNA"/>
</dbReference>
<protein>
    <recommendedName>
        <fullName evidence="6">Diguanylate cyclase</fullName>
    </recommendedName>
</protein>
<dbReference type="InterPro" id="IPR000160">
    <property type="entry name" value="GGDEF_dom"/>
</dbReference>
<sequence length="751" mass="82797">MALKAIRSGWEQAMREASIMQSIAALVCFALLFLTMTAAWTSQQANDLAVDRQVRLATNGLEQEIERIGTEVQTGAVSDDAYRRIHIRFDADFAERAFGARLWRDYRHDMTLLIGPGRAILQAHVAGRMTEPKDLKSVLVDVSGPLERVRNQIAEIVRRPLGQDDPELMVGKIVRETAVLRVGDRAALVAVSALVPEDGKGLKKGVPPTVVVAVKFVAGDLLARMARQFVLPELQFVPIENHEAVAAVGRASATVKTSGDQTLGFLVWAPSQPGYQMMRHLAPLIVIATALFVIFALIVVVKFQRRTAELAKSEERAKRSAMHDALSGLANRVLFAERLEAALVEVEVDPKRSCAIVYVDLDRFKDVNDTLGHQAGDEVIRVTAKRLDSLMRPGDTAARISGDEFAMVVRSAPDRAELEQRLGAIVREIARPIAIGDRTVYPGGSVGCALAPEHGKERADLQHKADLALYRAKAGGRGRWLIFSPEMDDGFRRVQQMRQDLRASINEGRLTVLYQPYFSVAEMRAIGVEARVAWDHPTRGRLSAGEFIPVAEQCGLIREIGAFILHRAARDMHRWPGVRLAVNVSPLEIRQADFAESLMRILEDEGLDPARLQVDITENILLTDADAAITAIATLRKAGIRVALDEFGSGQSSFNYLSRFRFDTIKIDRSFVAKLETSPEVATIVHSMVELANKLGLETVAEGVETFGQFRFIQAAGCQTVQGHLCARPMPATEVSRFLEHPLSERIRAVA</sequence>
<dbReference type="RefSeq" id="WP_054357158.1">
    <property type="nucleotide sequence ID" value="NZ_LJYW01000001.1"/>
</dbReference>
<dbReference type="SMART" id="SM00267">
    <property type="entry name" value="GGDEF"/>
    <property type="match status" value="1"/>
</dbReference>
<dbReference type="InterPro" id="IPR035919">
    <property type="entry name" value="EAL_sf"/>
</dbReference>
<dbReference type="InterPro" id="IPR029787">
    <property type="entry name" value="Nucleotide_cyclase"/>
</dbReference>
<dbReference type="PROSITE" id="PS50883">
    <property type="entry name" value="EAL"/>
    <property type="match status" value="1"/>
</dbReference>
<dbReference type="NCBIfam" id="TIGR00254">
    <property type="entry name" value="GGDEF"/>
    <property type="match status" value="1"/>
</dbReference>
<dbReference type="Pfam" id="PF05228">
    <property type="entry name" value="CHASE4"/>
    <property type="match status" value="1"/>
</dbReference>
<dbReference type="PROSITE" id="PS50887">
    <property type="entry name" value="GGDEF"/>
    <property type="match status" value="1"/>
</dbReference>